<reference evidence="1 2" key="1">
    <citation type="submission" date="2018-10" db="EMBL/GenBank/DDBJ databases">
        <title>Draft Genome Sequence of Anaerotignum sp. KCTC 15736.</title>
        <authorList>
            <person name="Choi S.H."/>
            <person name="Kim J.S."/>
            <person name="Kang S.W."/>
            <person name="Lee J.S."/>
            <person name="Park S.H."/>
        </authorList>
    </citation>
    <scope>NUCLEOTIDE SEQUENCE [LARGE SCALE GENOMIC DNA]</scope>
    <source>
        <strain evidence="1 2">KCTC 15736</strain>
    </source>
</reference>
<dbReference type="Proteomes" id="UP000287361">
    <property type="component" value="Unassembled WGS sequence"/>
</dbReference>
<keyword evidence="2" id="KW-1185">Reference proteome</keyword>
<evidence type="ECO:0000313" key="1">
    <source>
        <dbReference type="EMBL" id="GCB29282.1"/>
    </source>
</evidence>
<protein>
    <submittedName>
        <fullName evidence="1">Uncharacterized protein</fullName>
    </submittedName>
</protein>
<proteinExistence type="predicted"/>
<dbReference type="InterPro" id="IPR038765">
    <property type="entry name" value="Papain-like_cys_pep_sf"/>
</dbReference>
<dbReference type="Gene3D" id="3.90.1720.10">
    <property type="entry name" value="endopeptidase domain like (from Nostoc punctiforme)"/>
    <property type="match status" value="1"/>
</dbReference>
<dbReference type="AlphaFoldDB" id="A0A401LCT3"/>
<dbReference type="SUPFAM" id="SSF54001">
    <property type="entry name" value="Cysteine proteinases"/>
    <property type="match status" value="1"/>
</dbReference>
<gene>
    <name evidence="1" type="ORF">KGMB03357_09430</name>
</gene>
<organism evidence="1 2">
    <name type="scientific">Anaerotignum faecicola</name>
    <dbReference type="NCBI Taxonomy" id="2358141"/>
    <lineage>
        <taxon>Bacteria</taxon>
        <taxon>Bacillati</taxon>
        <taxon>Bacillota</taxon>
        <taxon>Clostridia</taxon>
        <taxon>Lachnospirales</taxon>
        <taxon>Anaerotignaceae</taxon>
        <taxon>Anaerotignum</taxon>
    </lineage>
</organism>
<evidence type="ECO:0000313" key="2">
    <source>
        <dbReference type="Proteomes" id="UP000287361"/>
    </source>
</evidence>
<name>A0A401LCT3_9FIRM</name>
<dbReference type="OrthoDB" id="2933491at2"/>
<dbReference type="EMBL" id="BHVZ01000001">
    <property type="protein sequence ID" value="GCB29282.1"/>
    <property type="molecule type" value="Genomic_DNA"/>
</dbReference>
<accession>A0A401LCT3</accession>
<sequence>MTGHELVAFARGKLGTPYVYGMKGEVLTQKTYDRLRILFGPLVWESDAAKIGQVCVDCSGLISWGTGILRNSQGYHDTADAVFPIATIGQAPIGAAVWRKGHIGIYIGGGKYIAADGSAYGVRIGAVAGSGFTHWFRLKDIAYERKEDEMVTKETIFYNDKAYTVSLIRKDGVTYLKTRDIAEILGLAVGNRGKAPVLADKPTGVDTVAP</sequence>
<comment type="caution">
    <text evidence="1">The sequence shown here is derived from an EMBL/GenBank/DDBJ whole genome shotgun (WGS) entry which is preliminary data.</text>
</comment>